<keyword evidence="2" id="KW-1185">Reference proteome</keyword>
<dbReference type="PANTHER" id="PTHR46954:SF1">
    <property type="entry name" value="C2H2-TYPE DOMAIN-CONTAINING PROTEIN"/>
    <property type="match status" value="1"/>
</dbReference>
<dbReference type="Proteomes" id="UP001162156">
    <property type="component" value="Unassembled WGS sequence"/>
</dbReference>
<proteinExistence type="predicted"/>
<dbReference type="PANTHER" id="PTHR46954">
    <property type="entry name" value="C2H2-TYPE DOMAIN-CONTAINING PROTEIN"/>
    <property type="match status" value="1"/>
</dbReference>
<comment type="caution">
    <text evidence="1">The sequence shown here is derived from an EMBL/GenBank/DDBJ whole genome shotgun (WGS) entry which is preliminary data.</text>
</comment>
<dbReference type="EMBL" id="JANEYF010002497">
    <property type="protein sequence ID" value="KAJ8945768.1"/>
    <property type="molecule type" value="Genomic_DNA"/>
</dbReference>
<gene>
    <name evidence="1" type="ORF">NQ314_009058</name>
</gene>
<reference evidence="1" key="1">
    <citation type="journal article" date="2023" name="Insect Mol. Biol.">
        <title>Genome sequencing provides insights into the evolution of gene families encoding plant cell wall-degrading enzymes in longhorned beetles.</title>
        <authorList>
            <person name="Shin N.R."/>
            <person name="Okamura Y."/>
            <person name="Kirsch R."/>
            <person name="Pauchet Y."/>
        </authorList>
    </citation>
    <scope>NUCLEOTIDE SEQUENCE</scope>
    <source>
        <strain evidence="1">RBIC_L_NR</strain>
    </source>
</reference>
<name>A0AAV8Y407_9CUCU</name>
<dbReference type="AlphaFoldDB" id="A0AAV8Y407"/>
<evidence type="ECO:0000313" key="2">
    <source>
        <dbReference type="Proteomes" id="UP001162156"/>
    </source>
</evidence>
<protein>
    <submittedName>
        <fullName evidence="1">Uncharacterized protein</fullName>
    </submittedName>
</protein>
<evidence type="ECO:0000313" key="1">
    <source>
        <dbReference type="EMBL" id="KAJ8945768.1"/>
    </source>
</evidence>
<accession>A0AAV8Y407</accession>
<sequence>MKIAIFGSSADERRRTETVRSCKNLDQLHEQLKTFGFQLSRSATYLRLLPRNSFSREGKRHVSTVPVKLIRAQNDLKKKHIDTEFATASIRYLESLASFLGPNEVFFLSQDDKVRVPIGITAATKQAPLLMHMQYRVFLPDHDWVVAAGHKLIPSVYAGIVIEPNGFGNPSKVTYSGPTFIAVRSGKHSSSTAKSHANDFKKIFELESFKSFAYTNTGSTKPVVIISADGGPDENPRYGKVIFYAIQHFRDFNLDALFVVTNAPGRSAYNRVERRMAPLSHELAGLILPNEYYGSHLDSYGKTVDKDLEEKNFDMQGQLWLVFGSR</sequence>
<organism evidence="1 2">
    <name type="scientific">Rhamnusium bicolor</name>
    <dbReference type="NCBI Taxonomy" id="1586634"/>
    <lineage>
        <taxon>Eukaryota</taxon>
        <taxon>Metazoa</taxon>
        <taxon>Ecdysozoa</taxon>
        <taxon>Arthropoda</taxon>
        <taxon>Hexapoda</taxon>
        <taxon>Insecta</taxon>
        <taxon>Pterygota</taxon>
        <taxon>Neoptera</taxon>
        <taxon>Endopterygota</taxon>
        <taxon>Coleoptera</taxon>
        <taxon>Polyphaga</taxon>
        <taxon>Cucujiformia</taxon>
        <taxon>Chrysomeloidea</taxon>
        <taxon>Cerambycidae</taxon>
        <taxon>Lepturinae</taxon>
        <taxon>Rhagiini</taxon>
        <taxon>Rhamnusium</taxon>
    </lineage>
</organism>